<dbReference type="AlphaFoldDB" id="A0A0N0DAM5"/>
<sequence length="99" mass="11394">MGRRRAFRNPSKVESERERARNRRCRQQQRHQSLVRQEGSAYPGIRVINSVHGQVPPEDAPHAHWHCNYFASVPDSTSITAVDSRNFGHKVATVRHNLV</sequence>
<reference evidence="2 3" key="1">
    <citation type="submission" date="2015-04" db="EMBL/GenBank/DDBJ databases">
        <title>The draft genome sequence of Fusarium langsethiae, a T-2/HT-2 mycotoxin producer.</title>
        <authorList>
            <person name="Lysoe E."/>
            <person name="Divon H.H."/>
            <person name="Terzi V."/>
            <person name="Orru L."/>
            <person name="Lamontanara A."/>
            <person name="Kolseth A.-K."/>
            <person name="Frandsen R.J."/>
            <person name="Nielsen K."/>
            <person name="Thrane U."/>
        </authorList>
    </citation>
    <scope>NUCLEOTIDE SEQUENCE [LARGE SCALE GENOMIC DNA]</scope>
    <source>
        <strain evidence="2 3">Fl201059</strain>
    </source>
</reference>
<evidence type="ECO:0000313" key="2">
    <source>
        <dbReference type="EMBL" id="KPA35557.1"/>
    </source>
</evidence>
<dbReference type="Proteomes" id="UP000037904">
    <property type="component" value="Unassembled WGS sequence"/>
</dbReference>
<proteinExistence type="predicted"/>
<evidence type="ECO:0000313" key="3">
    <source>
        <dbReference type="Proteomes" id="UP000037904"/>
    </source>
</evidence>
<feature type="non-terminal residue" evidence="2">
    <location>
        <position position="99"/>
    </location>
</feature>
<organism evidence="2 3">
    <name type="scientific">Fusarium langsethiae</name>
    <dbReference type="NCBI Taxonomy" id="179993"/>
    <lineage>
        <taxon>Eukaryota</taxon>
        <taxon>Fungi</taxon>
        <taxon>Dikarya</taxon>
        <taxon>Ascomycota</taxon>
        <taxon>Pezizomycotina</taxon>
        <taxon>Sordariomycetes</taxon>
        <taxon>Hypocreomycetidae</taxon>
        <taxon>Hypocreales</taxon>
        <taxon>Nectriaceae</taxon>
        <taxon>Fusarium</taxon>
    </lineage>
</organism>
<name>A0A0N0DAM5_FUSLA</name>
<accession>A0A0N0DAM5</accession>
<evidence type="ECO:0000256" key="1">
    <source>
        <dbReference type="SAM" id="MobiDB-lite"/>
    </source>
</evidence>
<keyword evidence="3" id="KW-1185">Reference proteome</keyword>
<feature type="compositionally biased region" description="Basic residues" evidence="1">
    <location>
        <begin position="20"/>
        <end position="29"/>
    </location>
</feature>
<dbReference type="EMBL" id="JXCE01001034">
    <property type="protein sequence ID" value="KPA35557.1"/>
    <property type="molecule type" value="Genomic_DNA"/>
</dbReference>
<gene>
    <name evidence="2" type="ORF">FLAG1_11733</name>
</gene>
<protein>
    <submittedName>
        <fullName evidence="2">Uncharacterized protein</fullName>
    </submittedName>
</protein>
<comment type="caution">
    <text evidence="2">The sequence shown here is derived from an EMBL/GenBank/DDBJ whole genome shotgun (WGS) entry which is preliminary data.</text>
</comment>
<feature type="region of interest" description="Disordered" evidence="1">
    <location>
        <begin position="1"/>
        <end position="40"/>
    </location>
</feature>